<dbReference type="AlphaFoldDB" id="U7V1W9"/>
<evidence type="ECO:0000259" key="1">
    <source>
        <dbReference type="Pfam" id="PF13166"/>
    </source>
</evidence>
<evidence type="ECO:0000313" key="3">
    <source>
        <dbReference type="Proteomes" id="UP000017174"/>
    </source>
</evidence>
<comment type="caution">
    <text evidence="2">The sequence shown here is derived from an EMBL/GenBank/DDBJ whole genome shotgun (WGS) entry which is preliminary data.</text>
</comment>
<dbReference type="HOGENOM" id="CLU_1106459_0_0_11"/>
<dbReference type="RefSeq" id="WP_023134153.1">
    <property type="nucleotide sequence ID" value="NZ_KI518032.1"/>
</dbReference>
<organism evidence="2 3">
    <name type="scientific">Rothia aeria F0184</name>
    <dbReference type="NCBI Taxonomy" id="888019"/>
    <lineage>
        <taxon>Bacteria</taxon>
        <taxon>Bacillati</taxon>
        <taxon>Actinomycetota</taxon>
        <taxon>Actinomycetes</taxon>
        <taxon>Micrococcales</taxon>
        <taxon>Micrococcaceae</taxon>
        <taxon>Rothia</taxon>
    </lineage>
</organism>
<proteinExistence type="predicted"/>
<feature type="domain" description="Protein CR006 P-loop" evidence="1">
    <location>
        <begin position="3"/>
        <end position="177"/>
    </location>
</feature>
<gene>
    <name evidence="2" type="ORF">HMPREF0742_01941</name>
</gene>
<dbReference type="InterPro" id="IPR026866">
    <property type="entry name" value="CR006_AAA"/>
</dbReference>
<accession>U7V1W9</accession>
<dbReference type="Proteomes" id="UP000017174">
    <property type="component" value="Unassembled WGS sequence"/>
</dbReference>
<name>U7V1W9_9MICC</name>
<protein>
    <recommendedName>
        <fullName evidence="1">Protein CR006 P-loop domain-containing protein</fullName>
    </recommendedName>
</protein>
<dbReference type="Pfam" id="PF13166">
    <property type="entry name" value="AAA_13"/>
    <property type="match status" value="1"/>
</dbReference>
<evidence type="ECO:0000313" key="2">
    <source>
        <dbReference type="EMBL" id="ERT65551.1"/>
    </source>
</evidence>
<dbReference type="EMBL" id="AXZG01000053">
    <property type="protein sequence ID" value="ERT65551.1"/>
    <property type="molecule type" value="Genomic_DNA"/>
</dbReference>
<reference evidence="2 3" key="1">
    <citation type="submission" date="2013-08" db="EMBL/GenBank/DDBJ databases">
        <authorList>
            <person name="Weinstock G."/>
            <person name="Sodergren E."/>
            <person name="Wylie T."/>
            <person name="Fulton L."/>
            <person name="Fulton R."/>
            <person name="Fronick C."/>
            <person name="O'Laughlin M."/>
            <person name="Godfrey J."/>
            <person name="Miner T."/>
            <person name="Herter B."/>
            <person name="Appelbaum E."/>
            <person name="Cordes M."/>
            <person name="Lek S."/>
            <person name="Wollam A."/>
            <person name="Pepin K.H."/>
            <person name="Palsikar V.B."/>
            <person name="Mitreva M."/>
            <person name="Wilson R.K."/>
        </authorList>
    </citation>
    <scope>NUCLEOTIDE SEQUENCE [LARGE SCALE GENOMIC DNA]</scope>
    <source>
        <strain evidence="2 3">F0184</strain>
    </source>
</reference>
<sequence>MIENQIVVLDDPVSSFDDGNKYGITSLLGYLCQSILNKSSKTKLIIMTHDSSFALNMSKMINAIDSNKLSCWELQKDSSDSLIKLNFGDIDRYAGILRSMYDFALQEEESLAAPPPNDVRRIWEAFLSFELGETSIANMDSLKKLSEYFSKNQKIERFMRVFIPQLFINNDSHAKSQVMSGNLYLTPTLDGKPYEDFVKNIVCFIHLVSPRHIAWRMKKTQGENVHDSVAKLDNLVREVLDDPKIVVATSS</sequence>